<comment type="catalytic activity">
    <reaction evidence="1">
        <text>ATP + protein L-histidine = ADP + protein N-phospho-L-histidine.</text>
        <dbReference type="EC" id="2.7.13.3"/>
    </reaction>
</comment>
<dbReference type="PRINTS" id="PR00344">
    <property type="entry name" value="BCTRLSENSOR"/>
</dbReference>
<dbReference type="InterPro" id="IPR003594">
    <property type="entry name" value="HATPase_dom"/>
</dbReference>
<evidence type="ECO:0000259" key="12">
    <source>
        <dbReference type="PROSITE" id="PS50110"/>
    </source>
</evidence>
<dbReference type="InterPro" id="IPR003661">
    <property type="entry name" value="HisK_dim/P_dom"/>
</dbReference>
<dbReference type="SMART" id="SM00448">
    <property type="entry name" value="REC"/>
    <property type="match status" value="1"/>
</dbReference>
<comment type="caution">
    <text evidence="13">The sequence shown here is derived from an EMBL/GenBank/DDBJ whole genome shotgun (WGS) entry which is preliminary data.</text>
</comment>
<dbReference type="InterPro" id="IPR001789">
    <property type="entry name" value="Sig_transdc_resp-reg_receiver"/>
</dbReference>
<keyword evidence="3 9" id="KW-0597">Phosphoprotein</keyword>
<dbReference type="SUPFAM" id="SSF52172">
    <property type="entry name" value="CheY-like"/>
    <property type="match status" value="1"/>
</dbReference>
<dbReference type="InterPro" id="IPR004358">
    <property type="entry name" value="Sig_transdc_His_kin-like_C"/>
</dbReference>
<keyword evidence="5" id="KW-0547">Nucleotide-binding</keyword>
<dbReference type="PANTHER" id="PTHR43065:SF46">
    <property type="entry name" value="C4-DICARBOXYLATE TRANSPORT SENSOR PROTEIN DCTB"/>
    <property type="match status" value="1"/>
</dbReference>
<evidence type="ECO:0000256" key="3">
    <source>
        <dbReference type="ARBA" id="ARBA00022553"/>
    </source>
</evidence>
<name>A0ABQ3C6N8_9GAMM</name>
<keyword evidence="14" id="KW-1185">Reference proteome</keyword>
<dbReference type="InterPro" id="IPR005467">
    <property type="entry name" value="His_kinase_dom"/>
</dbReference>
<evidence type="ECO:0000256" key="8">
    <source>
        <dbReference type="ARBA" id="ARBA00023012"/>
    </source>
</evidence>
<evidence type="ECO:0000256" key="10">
    <source>
        <dbReference type="SAM" id="Coils"/>
    </source>
</evidence>
<protein>
    <recommendedName>
        <fullName evidence="2">histidine kinase</fullName>
        <ecNumber evidence="2">2.7.13.3</ecNumber>
    </recommendedName>
</protein>
<dbReference type="PANTHER" id="PTHR43065">
    <property type="entry name" value="SENSOR HISTIDINE KINASE"/>
    <property type="match status" value="1"/>
</dbReference>
<evidence type="ECO:0000259" key="11">
    <source>
        <dbReference type="PROSITE" id="PS50109"/>
    </source>
</evidence>
<dbReference type="CDD" id="cd00082">
    <property type="entry name" value="HisKA"/>
    <property type="match status" value="1"/>
</dbReference>
<evidence type="ECO:0000256" key="5">
    <source>
        <dbReference type="ARBA" id="ARBA00022741"/>
    </source>
</evidence>
<evidence type="ECO:0000256" key="1">
    <source>
        <dbReference type="ARBA" id="ARBA00000085"/>
    </source>
</evidence>
<dbReference type="Proteomes" id="UP000643403">
    <property type="component" value="Unassembled WGS sequence"/>
</dbReference>
<dbReference type="PROSITE" id="PS50109">
    <property type="entry name" value="HIS_KIN"/>
    <property type="match status" value="1"/>
</dbReference>
<sequence length="372" mass="39551">MDRALRILWVEDSAEDAELFSSVLEDGGLAHTYERVDDEASLRAALAGPLPDVVLADSDLPGFSGEQALRIVLEQAPRLPLVFLSGAMGEDAAVLALQQGATDYVLKQNPQRLCSALQRAVREAEARAERERVERELLHAQRNEALALLVAGLSHDLRNVLQPLALLPHLLRAKDDRATALRAADVIEEAARRGHDLAQAMVDYARGRVQEPAQADLAEVLGSVRILLAGSVPRGVRLGFPTIESGLRVAVGATALQQCLLNLCLNSLQAMEGQDAGSLSLAVDVSDDLAGDFAGIEVRDTGCGIPPEVMARLFTPFFTTKAGGTGLGLLSCRRIMESAGGRLDIDSVPGEGTTMRLVLPLARVEAPAPATA</sequence>
<dbReference type="Gene3D" id="1.10.287.130">
    <property type="match status" value="1"/>
</dbReference>
<evidence type="ECO:0000256" key="4">
    <source>
        <dbReference type="ARBA" id="ARBA00022679"/>
    </source>
</evidence>
<dbReference type="InterPro" id="IPR011006">
    <property type="entry name" value="CheY-like_superfamily"/>
</dbReference>
<evidence type="ECO:0000256" key="2">
    <source>
        <dbReference type="ARBA" id="ARBA00012438"/>
    </source>
</evidence>
<feature type="domain" description="Response regulatory" evidence="12">
    <location>
        <begin position="6"/>
        <end position="122"/>
    </location>
</feature>
<dbReference type="EC" id="2.7.13.3" evidence="2"/>
<keyword evidence="7" id="KW-0067">ATP-binding</keyword>
<proteinExistence type="predicted"/>
<keyword evidence="4" id="KW-0808">Transferase</keyword>
<dbReference type="Gene3D" id="3.30.565.10">
    <property type="entry name" value="Histidine kinase-like ATPase, C-terminal domain"/>
    <property type="match status" value="1"/>
</dbReference>
<dbReference type="RefSeq" id="WP_189450650.1">
    <property type="nucleotide sequence ID" value="NZ_BMXY01000004.1"/>
</dbReference>
<feature type="coiled-coil region" evidence="10">
    <location>
        <begin position="114"/>
        <end position="143"/>
    </location>
</feature>
<evidence type="ECO:0000313" key="14">
    <source>
        <dbReference type="Proteomes" id="UP000643403"/>
    </source>
</evidence>
<keyword evidence="6" id="KW-0418">Kinase</keyword>
<keyword evidence="10" id="KW-0175">Coiled coil</keyword>
<feature type="domain" description="Histidine kinase" evidence="11">
    <location>
        <begin position="152"/>
        <end position="363"/>
    </location>
</feature>
<evidence type="ECO:0000256" key="6">
    <source>
        <dbReference type="ARBA" id="ARBA00022777"/>
    </source>
</evidence>
<keyword evidence="8" id="KW-0902">Two-component regulatory system</keyword>
<evidence type="ECO:0000256" key="9">
    <source>
        <dbReference type="PROSITE-ProRule" id="PRU00169"/>
    </source>
</evidence>
<dbReference type="SUPFAM" id="SSF55874">
    <property type="entry name" value="ATPase domain of HSP90 chaperone/DNA topoisomerase II/histidine kinase"/>
    <property type="match status" value="1"/>
</dbReference>
<feature type="modified residue" description="4-aspartylphosphate" evidence="9">
    <location>
        <position position="57"/>
    </location>
</feature>
<dbReference type="CDD" id="cd00156">
    <property type="entry name" value="REC"/>
    <property type="match status" value="1"/>
</dbReference>
<dbReference type="SMART" id="SM00387">
    <property type="entry name" value="HATPase_c"/>
    <property type="match status" value="1"/>
</dbReference>
<dbReference type="Pfam" id="PF02518">
    <property type="entry name" value="HATPase_c"/>
    <property type="match status" value="1"/>
</dbReference>
<dbReference type="EMBL" id="BMXY01000004">
    <property type="protein sequence ID" value="GGZ70402.1"/>
    <property type="molecule type" value="Genomic_DNA"/>
</dbReference>
<evidence type="ECO:0000313" key="13">
    <source>
        <dbReference type="EMBL" id="GGZ70402.1"/>
    </source>
</evidence>
<dbReference type="SUPFAM" id="SSF47384">
    <property type="entry name" value="Homodimeric domain of signal transducing histidine kinase"/>
    <property type="match status" value="1"/>
</dbReference>
<organism evidence="13 14">
    <name type="scientific">Cognatilysobacter xinjiangensis</name>
    <dbReference type="NCBI Taxonomy" id="546892"/>
    <lineage>
        <taxon>Bacteria</taxon>
        <taxon>Pseudomonadati</taxon>
        <taxon>Pseudomonadota</taxon>
        <taxon>Gammaproteobacteria</taxon>
        <taxon>Lysobacterales</taxon>
        <taxon>Lysobacteraceae</taxon>
        <taxon>Cognatilysobacter</taxon>
    </lineage>
</organism>
<dbReference type="InterPro" id="IPR036097">
    <property type="entry name" value="HisK_dim/P_sf"/>
</dbReference>
<dbReference type="Pfam" id="PF00072">
    <property type="entry name" value="Response_reg"/>
    <property type="match status" value="1"/>
</dbReference>
<accession>A0ABQ3C6N8</accession>
<reference evidence="14" key="1">
    <citation type="journal article" date="2019" name="Int. J. Syst. Evol. Microbiol.">
        <title>The Global Catalogue of Microorganisms (GCM) 10K type strain sequencing project: providing services to taxonomists for standard genome sequencing and annotation.</title>
        <authorList>
            <consortium name="The Broad Institute Genomics Platform"/>
            <consortium name="The Broad Institute Genome Sequencing Center for Infectious Disease"/>
            <person name="Wu L."/>
            <person name="Ma J."/>
        </authorList>
    </citation>
    <scope>NUCLEOTIDE SEQUENCE [LARGE SCALE GENOMIC DNA]</scope>
    <source>
        <strain evidence="14">KCTC 22558</strain>
    </source>
</reference>
<gene>
    <name evidence="13" type="ORF">GCM10008101_25820</name>
</gene>
<dbReference type="InterPro" id="IPR036890">
    <property type="entry name" value="HATPase_C_sf"/>
</dbReference>
<dbReference type="Gene3D" id="3.40.50.2300">
    <property type="match status" value="1"/>
</dbReference>
<evidence type="ECO:0000256" key="7">
    <source>
        <dbReference type="ARBA" id="ARBA00022840"/>
    </source>
</evidence>
<dbReference type="PROSITE" id="PS50110">
    <property type="entry name" value="RESPONSE_REGULATORY"/>
    <property type="match status" value="1"/>
</dbReference>